<evidence type="ECO:0000313" key="1">
    <source>
        <dbReference type="EMBL" id="TWW76391.1"/>
    </source>
</evidence>
<reference evidence="1 2" key="1">
    <citation type="submission" date="2019-04" db="EMBL/GenBank/DDBJ databases">
        <title>Chromosome genome assembly for Takifugu flavidus.</title>
        <authorList>
            <person name="Xiao S."/>
        </authorList>
    </citation>
    <scope>NUCLEOTIDE SEQUENCE [LARGE SCALE GENOMIC DNA]</scope>
    <source>
        <strain evidence="1">HTHZ2018</strain>
        <tissue evidence="1">Muscle</tissue>
    </source>
</reference>
<proteinExistence type="predicted"/>
<organism evidence="1 2">
    <name type="scientific">Takifugu flavidus</name>
    <name type="common">sansaifugu</name>
    <dbReference type="NCBI Taxonomy" id="433684"/>
    <lineage>
        <taxon>Eukaryota</taxon>
        <taxon>Metazoa</taxon>
        <taxon>Chordata</taxon>
        <taxon>Craniata</taxon>
        <taxon>Vertebrata</taxon>
        <taxon>Euteleostomi</taxon>
        <taxon>Actinopterygii</taxon>
        <taxon>Neopterygii</taxon>
        <taxon>Teleostei</taxon>
        <taxon>Neoteleostei</taxon>
        <taxon>Acanthomorphata</taxon>
        <taxon>Eupercaria</taxon>
        <taxon>Tetraodontiformes</taxon>
        <taxon>Tetradontoidea</taxon>
        <taxon>Tetraodontidae</taxon>
        <taxon>Takifugu</taxon>
    </lineage>
</organism>
<name>A0A5C6PCH5_9TELE</name>
<protein>
    <submittedName>
        <fullName evidence="1">Uncharacterized protein</fullName>
    </submittedName>
</protein>
<sequence length="102" mass="11539">LASEGLYSIICQGRGPGFRGQAWGSVNLSDVLLLVDVKYDVVTQLLYKEMLQEHYAPSTWEGMLPWQQQKEEEELEDLAEDALESGDMVCLAELPGAFRIYR</sequence>
<accession>A0A5C6PCH5</accession>
<dbReference type="AlphaFoldDB" id="A0A5C6PCH5"/>
<keyword evidence="2" id="KW-1185">Reference proteome</keyword>
<comment type="caution">
    <text evidence="1">The sequence shown here is derived from an EMBL/GenBank/DDBJ whole genome shotgun (WGS) entry which is preliminary data.</text>
</comment>
<evidence type="ECO:0000313" key="2">
    <source>
        <dbReference type="Proteomes" id="UP000324091"/>
    </source>
</evidence>
<dbReference type="EMBL" id="RHFK02000005">
    <property type="protein sequence ID" value="TWW76391.1"/>
    <property type="molecule type" value="Genomic_DNA"/>
</dbReference>
<dbReference type="Proteomes" id="UP000324091">
    <property type="component" value="Chromosome 13"/>
</dbReference>
<feature type="non-terminal residue" evidence="1">
    <location>
        <position position="1"/>
    </location>
</feature>
<gene>
    <name evidence="1" type="ORF">D4764_13G0010530</name>
</gene>